<dbReference type="Proteomes" id="UP000216063">
    <property type="component" value="Unassembled WGS sequence"/>
</dbReference>
<feature type="region of interest" description="Disordered" evidence="1">
    <location>
        <begin position="67"/>
        <end position="88"/>
    </location>
</feature>
<gene>
    <name evidence="2" type="ORF">CG716_29130</name>
</gene>
<accession>A0A255D4Z3</accession>
<evidence type="ECO:0000313" key="3">
    <source>
        <dbReference type="Proteomes" id="UP000216063"/>
    </source>
</evidence>
<evidence type="ECO:0000313" key="2">
    <source>
        <dbReference type="EMBL" id="OYN74276.1"/>
    </source>
</evidence>
<feature type="region of interest" description="Disordered" evidence="1">
    <location>
        <begin position="105"/>
        <end position="136"/>
    </location>
</feature>
<dbReference type="EMBL" id="NOZR01000049">
    <property type="protein sequence ID" value="OYN74276.1"/>
    <property type="molecule type" value="Genomic_DNA"/>
</dbReference>
<feature type="region of interest" description="Disordered" evidence="1">
    <location>
        <begin position="1"/>
        <end position="36"/>
    </location>
</feature>
<keyword evidence="3" id="KW-1185">Reference proteome</keyword>
<sequence>MRRGAVTDEDADEIGERGQGSGHRTGVDRAASWRHRGSLRAGRHLIAKLSGPSNKRPAPSERIAVDIGRGGLGPEAGACPGTDGSRGVRALGSRRVLTVPTSAVRMRHTDRGGGPKTAGQNADSQPGAHSEWLDPAWSTAATCAA</sequence>
<comment type="caution">
    <text evidence="2">The sequence shown here is derived from an EMBL/GenBank/DDBJ whole genome shotgun (WGS) entry which is preliminary data.</text>
</comment>
<dbReference type="AlphaFoldDB" id="A0A255D4Z3"/>
<reference evidence="2 3" key="1">
    <citation type="submission" date="2017-07" db="EMBL/GenBank/DDBJ databases">
        <title>The new phylogeny of genus Mycobacterium.</title>
        <authorList>
            <person name="Tortoli E."/>
            <person name="Trovato A."/>
            <person name="Cirillo D.M."/>
        </authorList>
    </citation>
    <scope>NUCLEOTIDE SEQUENCE [LARGE SCALE GENOMIC DNA]</scope>
    <source>
        <strain evidence="2 3">ATCC 33027</strain>
    </source>
</reference>
<organism evidence="2 3">
    <name type="scientific">Mycolicibacterium sphagni</name>
    <dbReference type="NCBI Taxonomy" id="1786"/>
    <lineage>
        <taxon>Bacteria</taxon>
        <taxon>Bacillati</taxon>
        <taxon>Actinomycetota</taxon>
        <taxon>Actinomycetes</taxon>
        <taxon>Mycobacteriales</taxon>
        <taxon>Mycobacteriaceae</taxon>
        <taxon>Mycolicibacterium</taxon>
    </lineage>
</organism>
<evidence type="ECO:0000256" key="1">
    <source>
        <dbReference type="SAM" id="MobiDB-lite"/>
    </source>
</evidence>
<protein>
    <submittedName>
        <fullName evidence="2">Uncharacterized protein</fullName>
    </submittedName>
</protein>
<proteinExistence type="predicted"/>
<name>A0A255D4Z3_9MYCO</name>